<name>A0AAD4N8J8_9BILA</name>
<dbReference type="Proteomes" id="UP001201812">
    <property type="component" value="Unassembled WGS sequence"/>
</dbReference>
<dbReference type="PRINTS" id="PR00109">
    <property type="entry name" value="TYRKINASE"/>
</dbReference>
<evidence type="ECO:0000256" key="3">
    <source>
        <dbReference type="PIRSR" id="PIRSR000615-3"/>
    </source>
</evidence>
<evidence type="ECO:0000256" key="2">
    <source>
        <dbReference type="PIRSR" id="PIRSR000615-2"/>
    </source>
</evidence>
<protein>
    <submittedName>
        <fullName evidence="5">Protein tyrosine kinase domain-containing protein</fullName>
    </submittedName>
</protein>
<keyword evidence="3" id="KW-0479">Metal-binding</keyword>
<feature type="active site" description="Proton acceptor" evidence="1">
    <location>
        <position position="210"/>
    </location>
</feature>
<dbReference type="GO" id="GO:0004714">
    <property type="term" value="F:transmembrane receptor protein tyrosine kinase activity"/>
    <property type="evidence" value="ECO:0007669"/>
    <property type="project" value="TreeGrafter"/>
</dbReference>
<dbReference type="AlphaFoldDB" id="A0AAD4N8J8"/>
<keyword evidence="6" id="KW-1185">Reference proteome</keyword>
<keyword evidence="3" id="KW-0460">Magnesium</keyword>
<evidence type="ECO:0000313" key="6">
    <source>
        <dbReference type="Proteomes" id="UP001201812"/>
    </source>
</evidence>
<feature type="binding site" evidence="3">
    <location>
        <position position="228"/>
    </location>
    <ligand>
        <name>Mg(2+)</name>
        <dbReference type="ChEBI" id="CHEBI:18420"/>
    </ligand>
</feature>
<keyword evidence="2" id="KW-0547">Nucleotide-binding</keyword>
<dbReference type="PROSITE" id="PS50011">
    <property type="entry name" value="PROTEIN_KINASE_DOM"/>
    <property type="match status" value="1"/>
</dbReference>
<dbReference type="PROSITE" id="PS00109">
    <property type="entry name" value="PROTEIN_KINASE_TYR"/>
    <property type="match status" value="1"/>
</dbReference>
<dbReference type="InterPro" id="IPR008266">
    <property type="entry name" value="Tyr_kinase_AS"/>
</dbReference>
<dbReference type="PANTHER" id="PTHR24416">
    <property type="entry name" value="TYROSINE-PROTEIN KINASE RECEPTOR"/>
    <property type="match status" value="1"/>
</dbReference>
<dbReference type="PIRSF" id="PIRSF000615">
    <property type="entry name" value="TyrPK_CSF1-R"/>
    <property type="match status" value="1"/>
</dbReference>
<keyword evidence="5" id="KW-0418">Kinase</keyword>
<dbReference type="InterPro" id="IPR050122">
    <property type="entry name" value="RTK"/>
</dbReference>
<dbReference type="SUPFAM" id="SSF56112">
    <property type="entry name" value="Protein kinase-like (PK-like)"/>
    <property type="match status" value="1"/>
</dbReference>
<dbReference type="GO" id="GO:0007169">
    <property type="term" value="P:cell surface receptor protein tyrosine kinase signaling pathway"/>
    <property type="evidence" value="ECO:0007669"/>
    <property type="project" value="TreeGrafter"/>
</dbReference>
<proteinExistence type="predicted"/>
<dbReference type="GO" id="GO:0043235">
    <property type="term" value="C:receptor complex"/>
    <property type="evidence" value="ECO:0007669"/>
    <property type="project" value="TreeGrafter"/>
</dbReference>
<dbReference type="SMART" id="SM00220">
    <property type="entry name" value="S_TKc"/>
    <property type="match status" value="1"/>
</dbReference>
<dbReference type="EMBL" id="JAKKPZ010000011">
    <property type="protein sequence ID" value="KAI1715456.1"/>
    <property type="molecule type" value="Genomic_DNA"/>
</dbReference>
<dbReference type="InterPro" id="IPR000719">
    <property type="entry name" value="Prot_kinase_dom"/>
</dbReference>
<keyword evidence="5" id="KW-0808">Transferase</keyword>
<gene>
    <name evidence="5" type="ORF">DdX_07772</name>
</gene>
<dbReference type="CDD" id="cd00192">
    <property type="entry name" value="PTKc"/>
    <property type="match status" value="1"/>
</dbReference>
<comment type="caution">
    <text evidence="5">The sequence shown here is derived from an EMBL/GenBank/DDBJ whole genome shotgun (WGS) entry which is preliminary data.</text>
</comment>
<organism evidence="5 6">
    <name type="scientific">Ditylenchus destructor</name>
    <dbReference type="NCBI Taxonomy" id="166010"/>
    <lineage>
        <taxon>Eukaryota</taxon>
        <taxon>Metazoa</taxon>
        <taxon>Ecdysozoa</taxon>
        <taxon>Nematoda</taxon>
        <taxon>Chromadorea</taxon>
        <taxon>Rhabditida</taxon>
        <taxon>Tylenchina</taxon>
        <taxon>Tylenchomorpha</taxon>
        <taxon>Sphaerularioidea</taxon>
        <taxon>Anguinidae</taxon>
        <taxon>Anguininae</taxon>
        <taxon>Ditylenchus</taxon>
    </lineage>
</organism>
<dbReference type="GO" id="GO:0046872">
    <property type="term" value="F:metal ion binding"/>
    <property type="evidence" value="ECO:0007669"/>
    <property type="project" value="UniProtKB-KW"/>
</dbReference>
<dbReference type="InterPro" id="IPR011009">
    <property type="entry name" value="Kinase-like_dom_sf"/>
</dbReference>
<evidence type="ECO:0000259" key="4">
    <source>
        <dbReference type="PROSITE" id="PS50011"/>
    </source>
</evidence>
<evidence type="ECO:0000313" key="5">
    <source>
        <dbReference type="EMBL" id="KAI1715456.1"/>
    </source>
</evidence>
<sequence length="376" mass="42448">MLLISLGKKPDDLKTRNYYANAPDLRYSGRRVDWDSWEVDIQTLSVNKTNKLGAGAFADVFRGEIRELDLPESTVTVKMLHKPETEQSRQAILKEIDIMKSIGYHIHLVSLIGCITNVQSSSPFFIMELCSKGSLLDLLHVGKSDGGMENNTQSERNSTMAPMELDTIGETKIVTDDNAPILSLKMLASFAWQISNGLNFLTSKGIIHCDVAARNVLVTREMVAKLGDFGLCQRKMDKIPIKWTAPEALERAEFSVKSDVWSYGILLHEIYSFGEVPYALIQPEDMLYHLQHGQRLAQQQDCPDEIYDLMQQCWQIEPELRPTFEEVRTKIGNVLGLLSDMYGYLSVNQAEYFTTSAVQLNDNRDTDESSAMHISP</sequence>
<feature type="binding site" evidence="2">
    <location>
        <position position="78"/>
    </location>
    <ligand>
        <name>ATP</name>
        <dbReference type="ChEBI" id="CHEBI:30616"/>
    </ligand>
</feature>
<dbReference type="PANTHER" id="PTHR24416:SF600">
    <property type="entry name" value="PDGF- AND VEGF-RECEPTOR RELATED, ISOFORM J"/>
    <property type="match status" value="1"/>
</dbReference>
<dbReference type="FunFam" id="1.10.510.10:FF:001927">
    <property type="entry name" value="Receptor protein-tyrosine kinase"/>
    <property type="match status" value="1"/>
</dbReference>
<feature type="binding site" evidence="2">
    <location>
        <position position="214"/>
    </location>
    <ligand>
        <name>ATP</name>
        <dbReference type="ChEBI" id="CHEBI:30616"/>
    </ligand>
</feature>
<accession>A0AAD4N8J8</accession>
<dbReference type="GO" id="GO:0005886">
    <property type="term" value="C:plasma membrane"/>
    <property type="evidence" value="ECO:0007669"/>
    <property type="project" value="TreeGrafter"/>
</dbReference>
<dbReference type="Pfam" id="PF07714">
    <property type="entry name" value="PK_Tyr_Ser-Thr"/>
    <property type="match status" value="1"/>
</dbReference>
<dbReference type="Gene3D" id="3.30.200.20">
    <property type="entry name" value="Phosphorylase Kinase, domain 1"/>
    <property type="match status" value="1"/>
</dbReference>
<reference evidence="5" key="1">
    <citation type="submission" date="2022-01" db="EMBL/GenBank/DDBJ databases">
        <title>Genome Sequence Resource for Two Populations of Ditylenchus destructor, the Migratory Endoparasitic Phytonematode.</title>
        <authorList>
            <person name="Zhang H."/>
            <person name="Lin R."/>
            <person name="Xie B."/>
        </authorList>
    </citation>
    <scope>NUCLEOTIDE SEQUENCE</scope>
    <source>
        <strain evidence="5">BazhouSP</strain>
    </source>
</reference>
<feature type="domain" description="Protein kinase" evidence="4">
    <location>
        <begin position="46"/>
        <end position="345"/>
    </location>
</feature>
<dbReference type="Gene3D" id="1.10.510.10">
    <property type="entry name" value="Transferase(Phosphotransferase) domain 1"/>
    <property type="match status" value="1"/>
</dbReference>
<dbReference type="InterPro" id="IPR001245">
    <property type="entry name" value="Ser-Thr/Tyr_kinase_cat_dom"/>
</dbReference>
<dbReference type="GO" id="GO:0005524">
    <property type="term" value="F:ATP binding"/>
    <property type="evidence" value="ECO:0007669"/>
    <property type="project" value="UniProtKB-KW"/>
</dbReference>
<feature type="binding site" evidence="3">
    <location>
        <position position="215"/>
    </location>
    <ligand>
        <name>Mg(2+)</name>
        <dbReference type="ChEBI" id="CHEBI:18420"/>
    </ligand>
</feature>
<keyword evidence="2" id="KW-0067">ATP-binding</keyword>
<evidence type="ECO:0000256" key="1">
    <source>
        <dbReference type="PIRSR" id="PIRSR000615-1"/>
    </source>
</evidence>